<keyword evidence="1" id="KW-1133">Transmembrane helix</keyword>
<proteinExistence type="predicted"/>
<evidence type="ECO:0000313" key="3">
    <source>
        <dbReference type="Proteomes" id="UP000274139"/>
    </source>
</evidence>
<organism evidence="2 3">
    <name type="scientific">Aquitalea palustris</name>
    <dbReference type="NCBI Taxonomy" id="2480983"/>
    <lineage>
        <taxon>Bacteria</taxon>
        <taxon>Pseudomonadati</taxon>
        <taxon>Pseudomonadota</taxon>
        <taxon>Betaproteobacteria</taxon>
        <taxon>Neisseriales</taxon>
        <taxon>Chromobacteriaceae</taxon>
        <taxon>Aquitalea</taxon>
    </lineage>
</organism>
<name>A0A454JFH2_9NEIS</name>
<evidence type="ECO:0000256" key="1">
    <source>
        <dbReference type="SAM" id="Phobius"/>
    </source>
</evidence>
<dbReference type="PROSITE" id="PS51257">
    <property type="entry name" value="PROKAR_LIPOPROTEIN"/>
    <property type="match status" value="1"/>
</dbReference>
<dbReference type="AlphaFoldDB" id="A0A454JFH2"/>
<keyword evidence="1" id="KW-0472">Membrane</keyword>
<dbReference type="Proteomes" id="UP000274139">
    <property type="component" value="Unassembled WGS sequence"/>
</dbReference>
<evidence type="ECO:0000313" key="2">
    <source>
        <dbReference type="EMBL" id="RMC94382.1"/>
    </source>
</evidence>
<dbReference type="RefSeq" id="WP_103525669.1">
    <property type="nucleotide sequence ID" value="NZ_JAIZDC010000003.1"/>
</dbReference>
<gene>
    <name evidence="2" type="ORF">EAY64_15610</name>
</gene>
<keyword evidence="1" id="KW-0812">Transmembrane</keyword>
<protein>
    <submittedName>
        <fullName evidence="2">DUF485 domain-containing protein</fullName>
    </submittedName>
</protein>
<sequence>MKFTLSSTAILAGLVLLACLGYFGLIATAPPLLQDSVAGWPRSILLALLLFLLFFAVTLWHIRAQDRKSAR</sequence>
<reference evidence="2 3" key="1">
    <citation type="submission" date="2018-10" db="EMBL/GenBank/DDBJ databases">
        <title>Draft genome sequence of Aquitalea MWU14-2217 isolated from a wild cranberry bog in Provincetown, Massachusetts.</title>
        <authorList>
            <person name="Ebadzadsahrai G."/>
            <person name="Soby S."/>
        </authorList>
    </citation>
    <scope>NUCLEOTIDE SEQUENCE [LARGE SCALE GENOMIC DNA]</scope>
    <source>
        <strain evidence="2 3">MWU14-2217</strain>
    </source>
</reference>
<keyword evidence="3" id="KW-1185">Reference proteome</keyword>
<accession>A0A454JFH2</accession>
<comment type="caution">
    <text evidence="2">The sequence shown here is derived from an EMBL/GenBank/DDBJ whole genome shotgun (WGS) entry which is preliminary data.</text>
</comment>
<dbReference type="EMBL" id="RFAR01000068">
    <property type="protein sequence ID" value="RMC94382.1"/>
    <property type="molecule type" value="Genomic_DNA"/>
</dbReference>
<feature type="transmembrane region" description="Helical" evidence="1">
    <location>
        <begin position="44"/>
        <end position="62"/>
    </location>
</feature>